<evidence type="ECO:0000313" key="2">
    <source>
        <dbReference type="Proteomes" id="UP000695007"/>
    </source>
</evidence>
<protein>
    <submittedName>
        <fullName evidence="3">Mastermind-like protein 2</fullName>
    </submittedName>
</protein>
<proteinExistence type="predicted"/>
<feature type="region of interest" description="Disordered" evidence="1">
    <location>
        <begin position="1"/>
        <end position="73"/>
    </location>
</feature>
<dbReference type="Proteomes" id="UP000695007">
    <property type="component" value="Unplaced"/>
</dbReference>
<name>A0AAJ6VK39_9HYME</name>
<accession>A0AAJ6VK39</accession>
<evidence type="ECO:0000256" key="1">
    <source>
        <dbReference type="SAM" id="MobiDB-lite"/>
    </source>
</evidence>
<feature type="compositionally biased region" description="Low complexity" evidence="1">
    <location>
        <begin position="54"/>
        <end position="63"/>
    </location>
</feature>
<evidence type="ECO:0000313" key="3">
    <source>
        <dbReference type="RefSeq" id="XP_011493838.1"/>
    </source>
</evidence>
<feature type="compositionally biased region" description="Low complexity" evidence="1">
    <location>
        <begin position="1"/>
        <end position="23"/>
    </location>
</feature>
<organism evidence="2 3">
    <name type="scientific">Ceratosolen solmsi marchali</name>
    <dbReference type="NCBI Taxonomy" id="326594"/>
    <lineage>
        <taxon>Eukaryota</taxon>
        <taxon>Metazoa</taxon>
        <taxon>Ecdysozoa</taxon>
        <taxon>Arthropoda</taxon>
        <taxon>Hexapoda</taxon>
        <taxon>Insecta</taxon>
        <taxon>Pterygota</taxon>
        <taxon>Neoptera</taxon>
        <taxon>Endopterygota</taxon>
        <taxon>Hymenoptera</taxon>
        <taxon>Apocrita</taxon>
        <taxon>Proctotrupomorpha</taxon>
        <taxon>Chalcidoidea</taxon>
        <taxon>Agaonidae</taxon>
        <taxon>Agaoninae</taxon>
        <taxon>Ceratosolen</taxon>
    </lineage>
</organism>
<reference evidence="3" key="1">
    <citation type="submission" date="2025-08" db="UniProtKB">
        <authorList>
            <consortium name="RefSeq"/>
        </authorList>
    </citation>
    <scope>IDENTIFICATION</scope>
</reference>
<keyword evidence="2" id="KW-1185">Reference proteome</keyword>
<dbReference type="RefSeq" id="XP_011493838.1">
    <property type="nucleotide sequence ID" value="XM_011495536.1"/>
</dbReference>
<dbReference type="AlphaFoldDB" id="A0AAJ6VK39"/>
<dbReference type="GeneID" id="105359060"/>
<gene>
    <name evidence="3" type="primary">LOC105359060</name>
</gene>
<dbReference type="KEGG" id="csol:105359060"/>
<sequence length="124" mass="14521">MVQMQQQQQQQQQQQKQQQQQQQHGVSFEADGGIRNPACQDEDSPMESRARTNQVQSQQQQQQHLLPSKKIDESCKIHEKRQELQEAMTLCRTRVPWLFSGNLFIGLLAIYKLDRGREETAWGE</sequence>